<feature type="domain" description="DUF7344" evidence="1">
    <location>
        <begin position="10"/>
        <end position="79"/>
    </location>
</feature>
<dbReference type="OrthoDB" id="194397at2157"/>
<keyword evidence="3" id="KW-1185">Reference proteome</keyword>
<dbReference type="Proteomes" id="UP000001903">
    <property type="component" value="Chromosome"/>
</dbReference>
<organism evidence="2 3">
    <name type="scientific">Haloterrigena turkmenica (strain ATCC 51198 / DSM 5511 / JCM 9101 / NCIMB 13204 / VKM B-1734 / 4k)</name>
    <name type="common">Halococcus turkmenicus</name>
    <dbReference type="NCBI Taxonomy" id="543526"/>
    <lineage>
        <taxon>Archaea</taxon>
        <taxon>Methanobacteriati</taxon>
        <taxon>Methanobacteriota</taxon>
        <taxon>Stenosarchaea group</taxon>
        <taxon>Halobacteria</taxon>
        <taxon>Halobacteriales</taxon>
        <taxon>Natrialbaceae</taxon>
        <taxon>Haloterrigena</taxon>
    </lineage>
</organism>
<dbReference type="eggNOG" id="arCOG03828">
    <property type="taxonomic scope" value="Archaea"/>
</dbReference>
<dbReference type="HOGENOM" id="CLU_057055_0_0_2"/>
<evidence type="ECO:0000313" key="2">
    <source>
        <dbReference type="EMBL" id="ADB61198.1"/>
    </source>
</evidence>
<dbReference type="AlphaFoldDB" id="D2RUM6"/>
<dbReference type="InterPro" id="IPR036388">
    <property type="entry name" value="WH-like_DNA-bd_sf"/>
</dbReference>
<evidence type="ECO:0000259" key="1">
    <source>
        <dbReference type="Pfam" id="PF24035"/>
    </source>
</evidence>
<dbReference type="InterPro" id="IPR055768">
    <property type="entry name" value="DUF7344"/>
</dbReference>
<dbReference type="GeneID" id="8742925"/>
<reference evidence="2 3" key="1">
    <citation type="journal article" date="2010" name="Stand. Genomic Sci.">
        <title>Complete genome sequence of Haloterrigena turkmenica type strain (4k).</title>
        <authorList>
            <person name="Saunders E."/>
            <person name="Tindall B.J."/>
            <person name="Fahnrich R."/>
            <person name="Lapidus A."/>
            <person name="Copeland A."/>
            <person name="Del Rio T.G."/>
            <person name="Lucas S."/>
            <person name="Chen F."/>
            <person name="Tice H."/>
            <person name="Cheng J.F."/>
            <person name="Han C."/>
            <person name="Detter J.C."/>
            <person name="Bruce D."/>
            <person name="Goodwin L."/>
            <person name="Chain P."/>
            <person name="Pitluck S."/>
            <person name="Pati A."/>
            <person name="Ivanova N."/>
            <person name="Mavromatis K."/>
            <person name="Chen A."/>
            <person name="Palaniappan K."/>
            <person name="Land M."/>
            <person name="Hauser L."/>
            <person name="Chang Y.J."/>
            <person name="Jeffries C.D."/>
            <person name="Brettin T."/>
            <person name="Rohde M."/>
            <person name="Goker M."/>
            <person name="Bristow J."/>
            <person name="Eisen J.A."/>
            <person name="Markowitz V."/>
            <person name="Hugenholtz P."/>
            <person name="Klenk H.P."/>
            <person name="Kyrpides N.C."/>
        </authorList>
    </citation>
    <scope>NUCLEOTIDE SEQUENCE [LARGE SCALE GENOMIC DNA]</scope>
    <source>
        <strain evidence="3">ATCC 51198 / DSM 5511 / JCM 9101 / NCIMB 13204 / VKM B-1734 / 4k</strain>
    </source>
</reference>
<proteinExistence type="predicted"/>
<name>D2RUM6_HALTV</name>
<dbReference type="KEGG" id="htu:Htur_2318"/>
<evidence type="ECO:0000313" key="3">
    <source>
        <dbReference type="Proteomes" id="UP000001903"/>
    </source>
</evidence>
<sequence length="273" mass="31028">MDSEEEEIIRLLTEATNRAVVSVLTDASRGLSVTELAERLASETDEDNEQLVVSLYHNHLPRLDEAGLVAYDPDENFVTSANHSAGDAEWMDVALLDELFSRLRTGHRPNESTVGRLEGREDVYDHCRRLADTAENELFLIYTSDELLDEACLPHAERAIERGVAFHAGTKSRAAREFFRDRLPEATIWEPQMDWMYEQARYPKVSRLIVADREHVVVGLWDENPDGTKTETAMIGDGPTNPLVVLIRELLGPRLDHLDYQSDEFFSDLPFET</sequence>
<dbReference type="EMBL" id="CP001860">
    <property type="protein sequence ID" value="ADB61198.1"/>
    <property type="molecule type" value="Genomic_DNA"/>
</dbReference>
<dbReference type="RefSeq" id="WP_012943481.1">
    <property type="nucleotide sequence ID" value="NC_013743.1"/>
</dbReference>
<protein>
    <recommendedName>
        <fullName evidence="1">DUF7344 domain-containing protein</fullName>
    </recommendedName>
</protein>
<gene>
    <name evidence="2" type="ordered locus">Htur_2318</name>
</gene>
<dbReference type="Pfam" id="PF24035">
    <property type="entry name" value="DUF7344"/>
    <property type="match status" value="1"/>
</dbReference>
<dbReference type="Gene3D" id="1.10.10.10">
    <property type="entry name" value="Winged helix-like DNA-binding domain superfamily/Winged helix DNA-binding domain"/>
    <property type="match status" value="1"/>
</dbReference>
<accession>D2RUM6</accession>